<dbReference type="PANTHER" id="PTHR22980">
    <property type="entry name" value="CORTISTATIN"/>
    <property type="match status" value="1"/>
</dbReference>
<dbReference type="OrthoDB" id="1872155at2759"/>
<reference evidence="1 2" key="1">
    <citation type="submission" date="2017-09" db="EMBL/GenBank/DDBJ databases">
        <title>WGS assembly of Aquilegia coerulea Goldsmith.</title>
        <authorList>
            <person name="Hodges S."/>
            <person name="Kramer E."/>
            <person name="Nordborg M."/>
            <person name="Tomkins J."/>
            <person name="Borevitz J."/>
            <person name="Derieg N."/>
            <person name="Yan J."/>
            <person name="Mihaltcheva S."/>
            <person name="Hayes R.D."/>
            <person name="Rokhsar D."/>
        </authorList>
    </citation>
    <scope>NUCLEOTIDE SEQUENCE [LARGE SCALE GENOMIC DNA]</scope>
    <source>
        <strain evidence="2">cv. Goldsmith</strain>
    </source>
</reference>
<dbReference type="GO" id="GO:0071821">
    <property type="term" value="C:FANCM-MHF complex"/>
    <property type="evidence" value="ECO:0007669"/>
    <property type="project" value="TreeGrafter"/>
</dbReference>
<feature type="non-terminal residue" evidence="1">
    <location>
        <position position="1"/>
    </location>
</feature>
<evidence type="ECO:0000313" key="1">
    <source>
        <dbReference type="EMBL" id="PIA33755.1"/>
    </source>
</evidence>
<sequence length="112" mass="12774">LVLLHFHFLQFNRFCVPVMEGGDDDDVNDFEREEEEEEVSEETELLKDRFRLSAITIAESEAKKNNMEVSQPVIACIADLAFQFTVGEGPRAIRATRRAQVCEHGGRHTFCS</sequence>
<accession>A0A2G5CR28</accession>
<dbReference type="AlphaFoldDB" id="A0A2G5CR28"/>
<dbReference type="Gene3D" id="1.10.20.10">
    <property type="entry name" value="Histone, subunit A"/>
    <property type="match status" value="1"/>
</dbReference>
<dbReference type="InterPro" id="IPR009072">
    <property type="entry name" value="Histone-fold"/>
</dbReference>
<dbReference type="GO" id="GO:0000712">
    <property type="term" value="P:resolution of meiotic recombination intermediates"/>
    <property type="evidence" value="ECO:0007669"/>
    <property type="project" value="TreeGrafter"/>
</dbReference>
<gene>
    <name evidence="1" type="ORF">AQUCO_04000072v1</name>
</gene>
<proteinExistence type="predicted"/>
<organism evidence="1 2">
    <name type="scientific">Aquilegia coerulea</name>
    <name type="common">Rocky mountain columbine</name>
    <dbReference type="NCBI Taxonomy" id="218851"/>
    <lineage>
        <taxon>Eukaryota</taxon>
        <taxon>Viridiplantae</taxon>
        <taxon>Streptophyta</taxon>
        <taxon>Embryophyta</taxon>
        <taxon>Tracheophyta</taxon>
        <taxon>Spermatophyta</taxon>
        <taxon>Magnoliopsida</taxon>
        <taxon>Ranunculales</taxon>
        <taxon>Ranunculaceae</taxon>
        <taxon>Thalictroideae</taxon>
        <taxon>Aquilegia</taxon>
    </lineage>
</organism>
<dbReference type="PANTHER" id="PTHR22980:SF0">
    <property type="entry name" value="CENTROMERE PROTEIN S"/>
    <property type="match status" value="1"/>
</dbReference>
<dbReference type="Proteomes" id="UP000230069">
    <property type="component" value="Unassembled WGS sequence"/>
</dbReference>
<dbReference type="GO" id="GO:0031297">
    <property type="term" value="P:replication fork processing"/>
    <property type="evidence" value="ECO:0007669"/>
    <property type="project" value="TreeGrafter"/>
</dbReference>
<protein>
    <submittedName>
        <fullName evidence="1">Uncharacterized protein</fullName>
    </submittedName>
</protein>
<keyword evidence="2" id="KW-1185">Reference proteome</keyword>
<dbReference type="GO" id="GO:0046982">
    <property type="term" value="F:protein heterodimerization activity"/>
    <property type="evidence" value="ECO:0007669"/>
    <property type="project" value="InterPro"/>
</dbReference>
<dbReference type="EMBL" id="KZ305057">
    <property type="protein sequence ID" value="PIA33755.1"/>
    <property type="molecule type" value="Genomic_DNA"/>
</dbReference>
<evidence type="ECO:0000313" key="2">
    <source>
        <dbReference type="Proteomes" id="UP000230069"/>
    </source>
</evidence>
<dbReference type="GO" id="GO:0003682">
    <property type="term" value="F:chromatin binding"/>
    <property type="evidence" value="ECO:0007669"/>
    <property type="project" value="TreeGrafter"/>
</dbReference>
<name>A0A2G5CR28_AQUCA</name>